<evidence type="ECO:0000313" key="2">
    <source>
        <dbReference type="Proteomes" id="UP001057402"/>
    </source>
</evidence>
<evidence type="ECO:0000313" key="1">
    <source>
        <dbReference type="EMBL" id="KAI4372275.1"/>
    </source>
</evidence>
<organism evidence="1 2">
    <name type="scientific">Melastoma candidum</name>
    <dbReference type="NCBI Taxonomy" id="119954"/>
    <lineage>
        <taxon>Eukaryota</taxon>
        <taxon>Viridiplantae</taxon>
        <taxon>Streptophyta</taxon>
        <taxon>Embryophyta</taxon>
        <taxon>Tracheophyta</taxon>
        <taxon>Spermatophyta</taxon>
        <taxon>Magnoliopsida</taxon>
        <taxon>eudicotyledons</taxon>
        <taxon>Gunneridae</taxon>
        <taxon>Pentapetalae</taxon>
        <taxon>rosids</taxon>
        <taxon>malvids</taxon>
        <taxon>Myrtales</taxon>
        <taxon>Melastomataceae</taxon>
        <taxon>Melastomatoideae</taxon>
        <taxon>Melastomateae</taxon>
        <taxon>Melastoma</taxon>
    </lineage>
</organism>
<dbReference type="EMBL" id="CM042883">
    <property type="protein sequence ID" value="KAI4372275.1"/>
    <property type="molecule type" value="Genomic_DNA"/>
</dbReference>
<comment type="caution">
    <text evidence="1">The sequence shown here is derived from an EMBL/GenBank/DDBJ whole genome shotgun (WGS) entry which is preliminary data.</text>
</comment>
<reference evidence="2" key="1">
    <citation type="journal article" date="2023" name="Front. Plant Sci.">
        <title>Chromosomal-level genome assembly of Melastoma candidum provides insights into trichome evolution.</title>
        <authorList>
            <person name="Zhong Y."/>
            <person name="Wu W."/>
            <person name="Sun C."/>
            <person name="Zou P."/>
            <person name="Liu Y."/>
            <person name="Dai S."/>
            <person name="Zhou R."/>
        </authorList>
    </citation>
    <scope>NUCLEOTIDE SEQUENCE [LARGE SCALE GENOMIC DNA]</scope>
</reference>
<proteinExistence type="predicted"/>
<accession>A0ACB9R0P8</accession>
<keyword evidence="2" id="KW-1185">Reference proteome</keyword>
<gene>
    <name evidence="1" type="ORF">MLD38_010524</name>
</gene>
<name>A0ACB9R0P8_9MYRT</name>
<dbReference type="Proteomes" id="UP001057402">
    <property type="component" value="Chromosome 4"/>
</dbReference>
<sequence>MAPARKSRSVSKRFSNEVSPDKDAGNSKSGSRPRKKKLSDMLGPQWSKEDLERFYEAYRKHGRDWRKVAAILRDRTVEMVEALYNMNRAYLSLPEGISSVVGLIAMMTDHYNVLEGSDDGEETNNDRMDRRTAQKRKRGKVQLKEDIVNHRTESSNDGCLSLLKRRRVDGSLPRAVGKRTPRVPVSYLYRKDNSSPTSRRARKLEVEGNNDDDIAHGAALVLRAASQRGDSPQASPSPFNRRTEHVKASPVQSHERMSRVTKHIYYSEEDESHEGSMDSKGGENGDCAKNESSVMEMEGIGTVEVLRKGKKIYQKKEKLEGVEKKHFEDGGEACSGTEGGTDSISKKKLNFEVSNTKVEHRGRQSQRKRNKKLFFGDESTALDALQTLADLSLMMPTSALDSESFVGLEEKPSVDEDDMPIQPASAEVYSDKILGRKEKLNAASGAETKKHKLAKSSTMSDNTSKVKKQNLGNKAEKRKGKPSELKLMGSEAQVDSLGEHMKVQDISKEEKQLAKGKGTGQTCTLIDPKSSFPEGWKSGLARDRSAKPLESPFAYCKDLKGTDGKVASSTVMSAIRPVNSATTRRSRRKSIVQRTGIPTKTPDKTSKKRSDKHATRLSERALLWKDKLYGCLSLPLSRRWCIFEWFYSAIDYPWFAKREFVDYLNHVGLGHIPRLTRIEWSVIRSSLGKPRRFSENFLREERRKLEQYRESVRRHYAELRTGVRDGLPTDLARPFCVGQRVIAIHPKTREVHDGSVLTVDHEKCMIQFDRADIGVEFVMDIDCMPFNPLDNMPEALRRNRIFIDKYPMTPKEHQMEANVNFGGSILYGSHGLPVNAQTPTIDFLKQAKDGNHAISEARGAAAGAINPQPSVNPYAFAHVQAREADIRALSELTHALDKKEALIMELRNMNNDVLEDQINGDGSLKESESFKKHYAMVVVQLKEAGSQAASALVHLRERNTYNSSLPPWLKSPANSSIPFGLLQDSQKYTPSSESECNVPEIVKNSRAKAHAMVDTAIQAIASLKEGEDAFTKIREAFDRYSQTQHIRYPEKVNVADSISKSQLSAGVSESGQPGEPKPLASPDKMETQVPAELITSCVATLLMLQTCTERQYPPADMAQIIDSAVSSLHPRASQNLPIYREIEMSMGRLKTQILALVPTHI</sequence>
<protein>
    <submittedName>
        <fullName evidence="1">Uncharacterized protein</fullName>
    </submittedName>
</protein>